<sequence>MSFDKAFEDEFLKENSEVLKHVIPKMVQIWKQLGFPETKIQERFKAATSHHKELWDSMLEEEQNNKKKIVSTIDRLARQHHQLCKELGTHYREFGEEIPLLEMEKQLQETLMGLNKEKEERMRSVRALFQEEDALCKRLHVERCTLNRERIPSAEQYNKLQQVITELKTDLVTRQGQFVTMRDSIKSSMAQLEISARSSFEMEVLVSDPQTVSLSETELGKIKDLQLGLISRIERNQRKVTEMWTTIKTLWERLSVELEVQEIFELQNRGSSPSTVSSLERELARLEELKRQNIERFIHAVRQDLISWWDRCYVSDAERRNFTPFYAEVFTEDLLELHESQVEKYKALHTANKEIFLKIQHRENLWKRMEDIEARGRDPSRLFGNRGCALLQEEKERTRIMKELPKVEAQLTELMNAFERTHGQTLSINGQDYRQVIVDQWIFYEEQKENEKLQRQRERADKLVEEAKGGAKPNTPMKRRLGTTAIRTQMESPKAKQRKLLVPLTAPQARPGPGRRLLTEALVNQIPPATPSDHDVSVMSTYSVFTVSVNKTPDMKTLLLAYRVPARQTITIEDETLQKARQAKCVNSTVLMECNTPSSSRGNATPQTVPYRRSTRLAAAATPTSTPQPPPRAHHMYRRSKSHSIMAAPLTTRLTPARSTPKLAIHKRPFLL</sequence>
<organism evidence="2 3">
    <name type="scientific">Daphnia galeata</name>
    <dbReference type="NCBI Taxonomy" id="27404"/>
    <lineage>
        <taxon>Eukaryota</taxon>
        <taxon>Metazoa</taxon>
        <taxon>Ecdysozoa</taxon>
        <taxon>Arthropoda</taxon>
        <taxon>Crustacea</taxon>
        <taxon>Branchiopoda</taxon>
        <taxon>Diplostraca</taxon>
        <taxon>Cladocera</taxon>
        <taxon>Anomopoda</taxon>
        <taxon>Daphniidae</taxon>
        <taxon>Daphnia</taxon>
    </lineage>
</organism>
<dbReference type="GO" id="GO:0008017">
    <property type="term" value="F:microtubule binding"/>
    <property type="evidence" value="ECO:0007669"/>
    <property type="project" value="InterPro"/>
</dbReference>
<name>A0A8J2RFM5_9CRUS</name>
<dbReference type="GO" id="GO:0051256">
    <property type="term" value="P:mitotic spindle midzone assembly"/>
    <property type="evidence" value="ECO:0007669"/>
    <property type="project" value="TreeGrafter"/>
</dbReference>
<evidence type="ECO:0000313" key="2">
    <source>
        <dbReference type="EMBL" id="CAH0098139.1"/>
    </source>
</evidence>
<dbReference type="GO" id="GO:1990023">
    <property type="term" value="C:mitotic spindle midzone"/>
    <property type="evidence" value="ECO:0007669"/>
    <property type="project" value="TreeGrafter"/>
</dbReference>
<reference evidence="2" key="1">
    <citation type="submission" date="2021-11" db="EMBL/GenBank/DDBJ databases">
        <authorList>
            <person name="Schell T."/>
        </authorList>
    </citation>
    <scope>NUCLEOTIDE SEQUENCE</scope>
    <source>
        <strain evidence="2">M5</strain>
    </source>
</reference>
<keyword evidence="1" id="KW-0175">Coiled coil</keyword>
<dbReference type="AlphaFoldDB" id="A0A8J2RFM5"/>
<gene>
    <name evidence="2" type="ORF">DGAL_LOCUS186</name>
</gene>
<proteinExistence type="predicted"/>
<dbReference type="Proteomes" id="UP000789390">
    <property type="component" value="Unassembled WGS sequence"/>
</dbReference>
<evidence type="ECO:0000256" key="1">
    <source>
        <dbReference type="SAM" id="Coils"/>
    </source>
</evidence>
<dbReference type="GO" id="GO:0005737">
    <property type="term" value="C:cytoplasm"/>
    <property type="evidence" value="ECO:0007669"/>
    <property type="project" value="TreeGrafter"/>
</dbReference>
<comment type="caution">
    <text evidence="2">The sequence shown here is derived from an EMBL/GenBank/DDBJ whole genome shotgun (WGS) entry which is preliminary data.</text>
</comment>
<dbReference type="Gene3D" id="1.20.58.1520">
    <property type="match status" value="1"/>
</dbReference>
<dbReference type="PANTHER" id="PTHR19321:SF41">
    <property type="entry name" value="FASCETTO-RELATED"/>
    <property type="match status" value="1"/>
</dbReference>
<dbReference type="Pfam" id="PF03999">
    <property type="entry name" value="MAP65_ASE1"/>
    <property type="match status" value="1"/>
</dbReference>
<protein>
    <submittedName>
        <fullName evidence="2">Uncharacterized protein</fullName>
    </submittedName>
</protein>
<feature type="coiled-coil region" evidence="1">
    <location>
        <begin position="443"/>
        <end position="470"/>
    </location>
</feature>
<dbReference type="PANTHER" id="PTHR19321">
    <property type="entry name" value="PROTEIN REGULATOR OF CYTOKINESIS 1 PRC1-RELATED"/>
    <property type="match status" value="1"/>
</dbReference>
<keyword evidence="3" id="KW-1185">Reference proteome</keyword>
<evidence type="ECO:0000313" key="3">
    <source>
        <dbReference type="Proteomes" id="UP000789390"/>
    </source>
</evidence>
<accession>A0A8J2RFM5</accession>
<feature type="coiled-coil region" evidence="1">
    <location>
        <begin position="59"/>
        <end position="120"/>
    </location>
</feature>
<dbReference type="InterPro" id="IPR007145">
    <property type="entry name" value="MAP65_Ase1_PRC1"/>
</dbReference>
<dbReference type="EMBL" id="CAKKLH010000001">
    <property type="protein sequence ID" value="CAH0098139.1"/>
    <property type="molecule type" value="Genomic_DNA"/>
</dbReference>
<dbReference type="OrthoDB" id="642895at2759"/>